<feature type="domain" description="Glycosyl transferase family 1" evidence="4">
    <location>
        <begin position="200"/>
        <end position="364"/>
    </location>
</feature>
<dbReference type="Proteomes" id="UP000254701">
    <property type="component" value="Unassembled WGS sequence"/>
</dbReference>
<dbReference type="SUPFAM" id="SSF53756">
    <property type="entry name" value="UDP-Glycosyltransferase/glycogen phosphorylase"/>
    <property type="match status" value="1"/>
</dbReference>
<evidence type="ECO:0000259" key="5">
    <source>
        <dbReference type="Pfam" id="PF13439"/>
    </source>
</evidence>
<dbReference type="OrthoDB" id="9802525at2"/>
<dbReference type="PANTHER" id="PTHR12526:SF640">
    <property type="entry name" value="COLANIC ACID BIOSYNTHESIS GLYCOSYLTRANSFERASE WCAL-RELATED"/>
    <property type="match status" value="1"/>
</dbReference>
<dbReference type="InterPro" id="IPR028098">
    <property type="entry name" value="Glyco_trans_4-like_N"/>
</dbReference>
<dbReference type="Pfam" id="PF13439">
    <property type="entry name" value="Glyco_transf_4"/>
    <property type="match status" value="1"/>
</dbReference>
<dbReference type="EMBL" id="UFSM01000001">
    <property type="protein sequence ID" value="SUU87786.1"/>
    <property type="molecule type" value="Genomic_DNA"/>
</dbReference>
<proteinExistence type="inferred from homology"/>
<dbReference type="RefSeq" id="WP_115730240.1">
    <property type="nucleotide sequence ID" value="NZ_BAAAVY010000010.1"/>
</dbReference>
<sequence length="393" mass="42802">MRVCFVVDKFPSLSETFVLDQIEGCLARGIEVGVICNETTFGKERNIDDPRWRNLPGGVAQWWGALGPLRPSLRRWSGKLWDKASTALDIAFAGKLEKYDVIVAHFGNNGLRVARAMKQRRIAAPLVTIFHGHDVGAPMHDGSLSRYGVVFRQGALQLPVNGFFRDALIGAGARADSVAVHHMGVDTDAIGFRAGERRGSRLALISVCRLTEKKGIEFALRALGDVQAVRPDIDWSYVIIGGGELLDPMRQLAARLGISERVAFLGPRPHSEVKQQLAEAHAFVLPSVRAGDGDLEGIPVALMEAMAAGLTVVSTYHSGIPELIEDGRTGLLAPERDIRVLAQKLIWVADNPVSCEELARAARRKVEDEFDSGRLNDAFADTLFRLAATRAAA</sequence>
<accession>A0A380WHS4</accession>
<comment type="similarity">
    <text evidence="1">Belongs to the glycosyltransferase group 1 family. Glycosyltransferase 4 subfamily.</text>
</comment>
<dbReference type="AlphaFoldDB" id="A0A380WHS4"/>
<evidence type="ECO:0000259" key="4">
    <source>
        <dbReference type="Pfam" id="PF00534"/>
    </source>
</evidence>
<dbReference type="EC" id="2.4.1.345" evidence="6"/>
<keyword evidence="3 6" id="KW-0808">Transferase</keyword>
<reference evidence="6 7" key="1">
    <citation type="submission" date="2018-06" db="EMBL/GenBank/DDBJ databases">
        <authorList>
            <consortium name="Pathogen Informatics"/>
            <person name="Doyle S."/>
        </authorList>
    </citation>
    <scope>NUCLEOTIDE SEQUENCE [LARGE SCALE GENOMIC DNA]</scope>
    <source>
        <strain evidence="6 7">NCTC10684</strain>
    </source>
</reference>
<organism evidence="6 7">
    <name type="scientific">Aminobacter aminovorans</name>
    <name type="common">Chelatobacter heintzii</name>
    <dbReference type="NCBI Taxonomy" id="83263"/>
    <lineage>
        <taxon>Bacteria</taxon>
        <taxon>Pseudomonadati</taxon>
        <taxon>Pseudomonadota</taxon>
        <taxon>Alphaproteobacteria</taxon>
        <taxon>Hyphomicrobiales</taxon>
        <taxon>Phyllobacteriaceae</taxon>
        <taxon>Aminobacter</taxon>
    </lineage>
</organism>
<keyword evidence="2 6" id="KW-0328">Glycosyltransferase</keyword>
<dbReference type="PANTHER" id="PTHR12526">
    <property type="entry name" value="GLYCOSYLTRANSFERASE"/>
    <property type="match status" value="1"/>
</dbReference>
<evidence type="ECO:0000313" key="6">
    <source>
        <dbReference type="EMBL" id="SUU87786.1"/>
    </source>
</evidence>
<feature type="domain" description="Glycosyltransferase subfamily 4-like N-terminal" evidence="5">
    <location>
        <begin position="15"/>
        <end position="188"/>
    </location>
</feature>
<evidence type="ECO:0000313" key="7">
    <source>
        <dbReference type="Proteomes" id="UP000254701"/>
    </source>
</evidence>
<name>A0A380WHS4_AMIAI</name>
<evidence type="ECO:0000256" key="3">
    <source>
        <dbReference type="ARBA" id="ARBA00022679"/>
    </source>
</evidence>
<evidence type="ECO:0000256" key="1">
    <source>
        <dbReference type="ARBA" id="ARBA00009481"/>
    </source>
</evidence>
<dbReference type="Gene3D" id="3.40.50.2000">
    <property type="entry name" value="Glycogen Phosphorylase B"/>
    <property type="match status" value="2"/>
</dbReference>
<dbReference type="InterPro" id="IPR001296">
    <property type="entry name" value="Glyco_trans_1"/>
</dbReference>
<protein>
    <submittedName>
        <fullName evidence="6">GDP-mannose-dependent alpha-(1-6)-phosphatidylinositol monomannoside mannosyltransferase</fullName>
        <ecNumber evidence="6">2.4.1.345</ecNumber>
    </submittedName>
</protein>
<evidence type="ECO:0000256" key="2">
    <source>
        <dbReference type="ARBA" id="ARBA00022676"/>
    </source>
</evidence>
<dbReference type="Pfam" id="PF00534">
    <property type="entry name" value="Glycos_transf_1"/>
    <property type="match status" value="1"/>
</dbReference>
<dbReference type="GO" id="GO:0043750">
    <property type="term" value="F:phosphatidylinositol alpha-mannosyltransferase activity"/>
    <property type="evidence" value="ECO:0007669"/>
    <property type="project" value="UniProtKB-EC"/>
</dbReference>
<gene>
    <name evidence="6" type="primary">pimB_1</name>
    <name evidence="6" type="ORF">NCTC10684_00988</name>
</gene>